<dbReference type="GeneID" id="100210418"/>
<feature type="region of interest" description="Disordered" evidence="6">
    <location>
        <begin position="1254"/>
        <end position="1309"/>
    </location>
</feature>
<dbReference type="PROSITE" id="PS50108">
    <property type="entry name" value="CRIB"/>
    <property type="match status" value="1"/>
</dbReference>
<evidence type="ECO:0000259" key="7">
    <source>
        <dbReference type="PROSITE" id="PS50108"/>
    </source>
</evidence>
<dbReference type="SUPFAM" id="SSF56219">
    <property type="entry name" value="DNase I-like"/>
    <property type="match status" value="1"/>
</dbReference>
<organism evidence="9 10">
    <name type="scientific">Hydra vulgaris</name>
    <name type="common">Hydra</name>
    <name type="synonym">Hydra attenuata</name>
    <dbReference type="NCBI Taxonomy" id="6087"/>
    <lineage>
        <taxon>Eukaryota</taxon>
        <taxon>Metazoa</taxon>
        <taxon>Cnidaria</taxon>
        <taxon>Hydrozoa</taxon>
        <taxon>Hydroidolina</taxon>
        <taxon>Anthoathecata</taxon>
        <taxon>Aplanulata</taxon>
        <taxon>Hydridae</taxon>
        <taxon>Hydra</taxon>
    </lineage>
</organism>
<evidence type="ECO:0000313" key="9">
    <source>
        <dbReference type="Proteomes" id="UP001652625"/>
    </source>
</evidence>
<protein>
    <recommendedName>
        <fullName evidence="4">phosphoinositide 5-phosphatase</fullName>
        <ecNumber evidence="4">3.1.3.36</ecNumber>
    </recommendedName>
</protein>
<comment type="similarity">
    <text evidence="3">In the central section; belongs to the inositol 1,4,5-trisphosphate 5-phosphatase family.</text>
</comment>
<evidence type="ECO:0000256" key="1">
    <source>
        <dbReference type="ARBA" id="ARBA00001786"/>
    </source>
</evidence>
<feature type="region of interest" description="Disordered" evidence="6">
    <location>
        <begin position="1157"/>
        <end position="1183"/>
    </location>
</feature>
<feature type="compositionally biased region" description="Polar residues" evidence="6">
    <location>
        <begin position="1260"/>
        <end position="1284"/>
    </location>
</feature>
<comment type="catalytic activity">
    <reaction evidence="1">
        <text>a 1,2-diacyl-sn-glycero-3-phospho-(1D-myo-inositol-4,5-bisphosphate) + H2O = a 1,2-diacyl-sn-glycero-3-phospho-(1D-myo-inositol 4-phosphate) + phosphate</text>
        <dbReference type="Rhea" id="RHEA:22764"/>
        <dbReference type="ChEBI" id="CHEBI:15377"/>
        <dbReference type="ChEBI" id="CHEBI:43474"/>
        <dbReference type="ChEBI" id="CHEBI:58178"/>
        <dbReference type="ChEBI" id="CHEBI:58456"/>
        <dbReference type="EC" id="3.1.3.36"/>
    </reaction>
</comment>
<dbReference type="InterPro" id="IPR015047">
    <property type="entry name" value="SYNJ1/2_RRM"/>
</dbReference>
<dbReference type="InterPro" id="IPR046985">
    <property type="entry name" value="IP5"/>
</dbReference>
<accession>A0ABM4BXW6</accession>
<dbReference type="Pfam" id="PF02383">
    <property type="entry name" value="Syja_N"/>
    <property type="match status" value="1"/>
</dbReference>
<dbReference type="PANTHER" id="PTHR11200:SF257">
    <property type="entry name" value="PHOSPHOINOSITIDE 5-PHOSPHATASE"/>
    <property type="match status" value="1"/>
</dbReference>
<dbReference type="InterPro" id="IPR000095">
    <property type="entry name" value="CRIB_dom"/>
</dbReference>
<dbReference type="Gene3D" id="3.30.70.330">
    <property type="match status" value="1"/>
</dbReference>
<evidence type="ECO:0000313" key="10">
    <source>
        <dbReference type="RefSeq" id="XP_065654076.1"/>
    </source>
</evidence>
<dbReference type="SMART" id="SM00128">
    <property type="entry name" value="IPPc"/>
    <property type="match status" value="1"/>
</dbReference>
<dbReference type="PROSITE" id="PS50275">
    <property type="entry name" value="SAC"/>
    <property type="match status" value="1"/>
</dbReference>
<dbReference type="InterPro" id="IPR036691">
    <property type="entry name" value="Endo/exonu/phosph_ase_sf"/>
</dbReference>
<feature type="region of interest" description="Disordered" evidence="6">
    <location>
        <begin position="1086"/>
        <end position="1130"/>
    </location>
</feature>
<dbReference type="InterPro" id="IPR012677">
    <property type="entry name" value="Nucleotide-bd_a/b_plait_sf"/>
</dbReference>
<dbReference type="Pfam" id="PF22669">
    <property type="entry name" value="Exo_endo_phos2"/>
    <property type="match status" value="1"/>
</dbReference>
<feature type="region of interest" description="Disordered" evidence="6">
    <location>
        <begin position="824"/>
        <end position="843"/>
    </location>
</feature>
<dbReference type="SUPFAM" id="SSF54928">
    <property type="entry name" value="RNA-binding domain, RBD"/>
    <property type="match status" value="1"/>
</dbReference>
<proteinExistence type="inferred from homology"/>
<evidence type="ECO:0000259" key="8">
    <source>
        <dbReference type="PROSITE" id="PS50275"/>
    </source>
</evidence>
<evidence type="ECO:0000256" key="3">
    <source>
        <dbReference type="ARBA" id="ARBA00009678"/>
    </source>
</evidence>
<dbReference type="PANTHER" id="PTHR11200">
    <property type="entry name" value="INOSITOL 5-PHOSPHATASE"/>
    <property type="match status" value="1"/>
</dbReference>
<reference evidence="10" key="1">
    <citation type="submission" date="2025-08" db="UniProtKB">
        <authorList>
            <consortium name="RefSeq"/>
        </authorList>
    </citation>
    <scope>IDENTIFICATION</scope>
</reference>
<keyword evidence="5" id="KW-0378">Hydrolase</keyword>
<dbReference type="InterPro" id="IPR002013">
    <property type="entry name" value="SAC_dom"/>
</dbReference>
<evidence type="ECO:0000256" key="4">
    <source>
        <dbReference type="ARBA" id="ARBA00013044"/>
    </source>
</evidence>
<sequence>MTIGRHFLCSIKHDEVSGEKSVLLQRRNNNEVLLLHHKVATILCPNEFEAIKRHFVKNLEAYACLGVLKLYVDEEYCFMYLFFVTGCISIGKIATTDIYRISNCSYLPLQAASECDSRINDLQKLLMSGCFYFSINGETDNCFELSLTAQNQHFQKIPDSRFFWNNSMHNHLKQFNINPQNWFVQMMCGGVEIRTLYIGAKQARACLISRLSGERAGTRFNVRGTNDDGHVANFVETEQLIILDNGTRSSFIQTRGSVPLFWEQTGVQVGAHKVKMSRGYEASSPAFERHLSNLKHIYGYQLLVNLLGHKGGEAILSNSYKDHLKDSSHSFDTHMIVFDYHSHCGGGKTENIKILMEKAKPSMDNFQFFTLLDNRLVSSQVGTIRTNCIDCLDRTNAVQTEIGLNLLKKQLESIGINDLQSQNKFHEAMKVMWEVNGDHISRMYTGTGAMEAGAKGTIGSKLHDGAISVKRTLKNNFFDGSKQEAIDILLLGNSFIGSVGERARALLGKSFLYAPPKILRGICLQHKQFTKLHNMRVTVSTWNVNGGKHFRSIAYKHQSMHDWLLDYYKLAKEGILDNTETFEKVTDVYAIGFEELVDLNTGNIISTSSNQKKEWGAKLQEVISRNYPYVLISAEQLVGVCLFVFVRLQHIPYIRDVAVSVVKTGLKGNAGNKGAVAVRMLFHSTSLCFVCGHFAAGQSNALERNNNYHDISRRLAFPMGTSLAFHDYVFWCGDFNYRINLPYNEVKELLKDKDWPTLLSNDQLIMHRADGKVFGDYIEGTINFPPTYKYDLFSNDYDTSEKMRTPAWTDRVLWRRKKYDVESKDESDEDDIPPDWKVSKDDSTDTFNPGNIVYYGRAELKTSDHRPVIAVIDIEVEQTLKSKLQEVQKEVMKDSELNEPTVSIDVEFDGSEMEVDLDKLVQLLSEYGNLVMLRLLDNRFYCTYDNGVSAKNAVDLNEKKFGNGTLRVTLVCGNYLQQSEDSFGTFVDNFVGDLIHRDEDDDDLSCNEKQEMVPNKQHEISKLLFSAVGRQGSILEPEVLNQQADYIEDYLEELPDDILEEEFPLEEDKECDEEVVANVKYEITSTLPSNKPKPQGKANKDLAVISAPPKRPSIPPSKATTKPEKPQPPILKHKTNIISEQPIPVNSVLDPSNSQSVYPVKVPAPPRPTTAPKKAVNKEEPLREIESRQVDLKLQQAVGSNANDSVDIKVDDGVSKPFNIQHLMHVDHSNVDEFISKMTLDQTSNKTRKLSIKAAKPIHSSKSLSQLPQISKPATEQVVNTNQISSEQPPKKPAPPSRIPSNISKSNSTDSFLNTEIQNEQNQKKPVPSLKISDNISRSNSVESCLNVDVANIPAVHALTDKQPIVSSSQPLKKPPPRPKLRPVTLNLEEIMMDSHLPQNNIKDIPSNISSPLEDFHQVYSKNPSKGWSIGQEQIPKENANLDLHQKHLLSNKSLLNCSEIQSSNSSDENIEVLNKQKDINKTIHSQLSDNNNKISVETFGNNRALPPLPPRSNVQPVELINQTEFSLDFISENSNKSLQLNGKEALNKTPPPLPKRSDIKIPPPLPPR</sequence>
<feature type="domain" description="CRIB" evidence="7">
    <location>
        <begin position="1214"/>
        <end position="1227"/>
    </location>
</feature>
<keyword evidence="9" id="KW-1185">Reference proteome</keyword>
<dbReference type="Gene3D" id="3.60.10.10">
    <property type="entry name" value="Endonuclease/exonuclease/phosphatase"/>
    <property type="match status" value="1"/>
</dbReference>
<feature type="region of interest" description="Disordered" evidence="6">
    <location>
        <begin position="1541"/>
        <end position="1569"/>
    </location>
</feature>
<dbReference type="Pfam" id="PF08952">
    <property type="entry name" value="DUF1866"/>
    <property type="match status" value="1"/>
</dbReference>
<name>A0ABM4BXW6_HYDVU</name>
<dbReference type="InterPro" id="IPR035979">
    <property type="entry name" value="RBD_domain_sf"/>
</dbReference>
<dbReference type="RefSeq" id="XP_065654076.1">
    <property type="nucleotide sequence ID" value="XM_065798004.1"/>
</dbReference>
<dbReference type="EC" id="3.1.3.36" evidence="4"/>
<evidence type="ECO:0000256" key="5">
    <source>
        <dbReference type="ARBA" id="ARBA00022801"/>
    </source>
</evidence>
<evidence type="ECO:0000256" key="2">
    <source>
        <dbReference type="ARBA" id="ARBA00008943"/>
    </source>
</evidence>
<gene>
    <name evidence="10" type="primary">LOC100210418</name>
</gene>
<feature type="domain" description="SAC" evidence="8">
    <location>
        <begin position="122"/>
        <end position="446"/>
    </location>
</feature>
<dbReference type="Proteomes" id="UP001652625">
    <property type="component" value="Chromosome 05"/>
</dbReference>
<dbReference type="CDD" id="cd09089">
    <property type="entry name" value="INPP5c_Synj"/>
    <property type="match status" value="1"/>
</dbReference>
<dbReference type="InterPro" id="IPR000300">
    <property type="entry name" value="IPPc"/>
</dbReference>
<comment type="similarity">
    <text evidence="2">Belongs to the synaptojanin family.</text>
</comment>
<evidence type="ECO:0000256" key="6">
    <source>
        <dbReference type="SAM" id="MobiDB-lite"/>
    </source>
</evidence>